<gene>
    <name evidence="8 10" type="primary">trpC</name>
    <name evidence="10" type="ORF">EIB71_09570</name>
</gene>
<keyword evidence="5 8" id="KW-0822">Tryptophan biosynthesis</keyword>
<dbReference type="EMBL" id="CP034158">
    <property type="protein sequence ID" value="AZI67900.1"/>
    <property type="molecule type" value="Genomic_DNA"/>
</dbReference>
<proteinExistence type="inferred from homology"/>
<dbReference type="Proteomes" id="UP000274483">
    <property type="component" value="Chromosome"/>
</dbReference>
<keyword evidence="3 8" id="KW-0028">Amino-acid biosynthesis</keyword>
<dbReference type="GO" id="GO:0004425">
    <property type="term" value="F:indole-3-glycerol-phosphate synthase activity"/>
    <property type="evidence" value="ECO:0007669"/>
    <property type="project" value="UniProtKB-EC"/>
</dbReference>
<evidence type="ECO:0000313" key="11">
    <source>
        <dbReference type="Proteomes" id="UP000274483"/>
    </source>
</evidence>
<dbReference type="PANTHER" id="PTHR22854:SF2">
    <property type="entry name" value="INDOLE-3-GLYCEROL-PHOSPHATE SYNTHASE"/>
    <property type="match status" value="1"/>
</dbReference>
<dbReference type="InterPro" id="IPR013798">
    <property type="entry name" value="Indole-3-glycerol_P_synth_dom"/>
</dbReference>
<dbReference type="NCBIfam" id="NF001377">
    <property type="entry name" value="PRK00278.2-4"/>
    <property type="match status" value="1"/>
</dbReference>
<dbReference type="RefSeq" id="WP_124758245.1">
    <property type="nucleotide sequence ID" value="NZ_CP034158.1"/>
</dbReference>
<evidence type="ECO:0000256" key="6">
    <source>
        <dbReference type="ARBA" id="ARBA00023141"/>
    </source>
</evidence>
<reference evidence="10 11" key="1">
    <citation type="submission" date="2018-11" db="EMBL/GenBank/DDBJ databases">
        <title>Proposal to divide the Flavobacteriaceae and reorganize its genera based on Amino Acid Identity values calculated from whole genome sequences.</title>
        <authorList>
            <person name="Nicholson A.C."/>
            <person name="Gulvik C.A."/>
            <person name="Whitney A.M."/>
            <person name="Humrighouse B.W."/>
            <person name="Bell M."/>
            <person name="Holmes B."/>
            <person name="Steigerwalt A.G."/>
            <person name="Villarma A."/>
            <person name="Sheth M."/>
            <person name="Batra D."/>
            <person name="Pryor J."/>
            <person name="Bernardet J.-F."/>
            <person name="Hugo C."/>
            <person name="Kampfer P."/>
            <person name="Newman J.D."/>
            <person name="McQuiston J.R."/>
        </authorList>
    </citation>
    <scope>NUCLEOTIDE SEQUENCE [LARGE SCALE GENOMIC DNA]</scope>
    <source>
        <strain evidence="10 11">H3001</strain>
    </source>
</reference>
<keyword evidence="11" id="KW-1185">Reference proteome</keyword>
<comment type="similarity">
    <text evidence="8">Belongs to the TrpC family.</text>
</comment>
<evidence type="ECO:0000256" key="2">
    <source>
        <dbReference type="ARBA" id="ARBA00004696"/>
    </source>
</evidence>
<keyword evidence="4 8" id="KW-0210">Decarboxylase</keyword>
<evidence type="ECO:0000256" key="5">
    <source>
        <dbReference type="ARBA" id="ARBA00022822"/>
    </source>
</evidence>
<keyword evidence="6 8" id="KW-0057">Aromatic amino acid biosynthesis</keyword>
<evidence type="ECO:0000313" key="10">
    <source>
        <dbReference type="EMBL" id="AZI67900.1"/>
    </source>
</evidence>
<dbReference type="InterPro" id="IPR045186">
    <property type="entry name" value="Indole-3-glycerol_P_synth"/>
</dbReference>
<dbReference type="Pfam" id="PF00218">
    <property type="entry name" value="IGPS"/>
    <property type="match status" value="1"/>
</dbReference>
<keyword evidence="7 8" id="KW-0456">Lyase</keyword>
<organism evidence="10 11">
    <name type="scientific">Kaistella daneshvariae</name>
    <dbReference type="NCBI Taxonomy" id="2487074"/>
    <lineage>
        <taxon>Bacteria</taxon>
        <taxon>Pseudomonadati</taxon>
        <taxon>Bacteroidota</taxon>
        <taxon>Flavobacteriia</taxon>
        <taxon>Flavobacteriales</taxon>
        <taxon>Weeksellaceae</taxon>
        <taxon>Chryseobacterium group</taxon>
        <taxon>Kaistella</taxon>
    </lineage>
</organism>
<evidence type="ECO:0000256" key="3">
    <source>
        <dbReference type="ARBA" id="ARBA00022605"/>
    </source>
</evidence>
<evidence type="ECO:0000256" key="8">
    <source>
        <dbReference type="HAMAP-Rule" id="MF_00134"/>
    </source>
</evidence>
<dbReference type="SUPFAM" id="SSF51366">
    <property type="entry name" value="Ribulose-phoshate binding barrel"/>
    <property type="match status" value="1"/>
</dbReference>
<protein>
    <recommendedName>
        <fullName evidence="8">Indole-3-glycerol phosphate synthase</fullName>
        <shortName evidence="8">IGPS</shortName>
        <ecNumber evidence="8">4.1.1.48</ecNumber>
    </recommendedName>
</protein>
<evidence type="ECO:0000256" key="1">
    <source>
        <dbReference type="ARBA" id="ARBA00001633"/>
    </source>
</evidence>
<dbReference type="Gene3D" id="3.20.20.70">
    <property type="entry name" value="Aldolase class I"/>
    <property type="match status" value="1"/>
</dbReference>
<dbReference type="InterPro" id="IPR001468">
    <property type="entry name" value="Indole-3-GlycerolPSynthase_CS"/>
</dbReference>
<dbReference type="HAMAP" id="MF_00134_B">
    <property type="entry name" value="IGPS_B"/>
    <property type="match status" value="1"/>
</dbReference>
<sequence length="261" mass="29775">MNILEQIVKRKKAEVFQAKNKVSIEELKNSEFFGRETYSLKRSLKERSGIIAEFKRKSPSKGIINDQADVLEVAESYEKFGASGISILTDQDFFGGILADFSKVRKEISIPLLRKDFMIDEYQFYEAKSFGADVVLLIAACLSPTQVDEFTSLAHELGLEVLLEIHTEDELQHYNPNIDLVGINNRNLKDFKVDLQHSVNLKNLLPQGTLSIAESGIYNVEDFKFLKEKGFDGFLMGEYFMKNENPGKAFQEFVEKFNDES</sequence>
<dbReference type="EC" id="4.1.1.48" evidence="8"/>
<evidence type="ECO:0000259" key="9">
    <source>
        <dbReference type="Pfam" id="PF00218"/>
    </source>
</evidence>
<dbReference type="InterPro" id="IPR011060">
    <property type="entry name" value="RibuloseP-bd_barrel"/>
</dbReference>
<dbReference type="PROSITE" id="PS00614">
    <property type="entry name" value="IGPS"/>
    <property type="match status" value="1"/>
</dbReference>
<feature type="domain" description="Indole-3-glycerol phosphate synthase" evidence="9">
    <location>
        <begin position="4"/>
        <end position="252"/>
    </location>
</feature>
<comment type="catalytic activity">
    <reaction evidence="1 8">
        <text>1-(2-carboxyphenylamino)-1-deoxy-D-ribulose 5-phosphate + H(+) = (1S,2R)-1-C-(indol-3-yl)glycerol 3-phosphate + CO2 + H2O</text>
        <dbReference type="Rhea" id="RHEA:23476"/>
        <dbReference type="ChEBI" id="CHEBI:15377"/>
        <dbReference type="ChEBI" id="CHEBI:15378"/>
        <dbReference type="ChEBI" id="CHEBI:16526"/>
        <dbReference type="ChEBI" id="CHEBI:58613"/>
        <dbReference type="ChEBI" id="CHEBI:58866"/>
        <dbReference type="EC" id="4.1.1.48"/>
    </reaction>
</comment>
<evidence type="ECO:0000256" key="7">
    <source>
        <dbReference type="ARBA" id="ARBA00023239"/>
    </source>
</evidence>
<dbReference type="InterPro" id="IPR013785">
    <property type="entry name" value="Aldolase_TIM"/>
</dbReference>
<name>A0ABM7CA76_9FLAO</name>
<evidence type="ECO:0000256" key="4">
    <source>
        <dbReference type="ARBA" id="ARBA00022793"/>
    </source>
</evidence>
<accession>A0ABM7CA76</accession>
<dbReference type="CDD" id="cd00331">
    <property type="entry name" value="IGPS"/>
    <property type="match status" value="1"/>
</dbReference>
<dbReference type="PANTHER" id="PTHR22854">
    <property type="entry name" value="TRYPTOPHAN BIOSYNTHESIS PROTEIN"/>
    <property type="match status" value="1"/>
</dbReference>
<comment type="pathway">
    <text evidence="2 8">Amino-acid biosynthesis; L-tryptophan biosynthesis; L-tryptophan from chorismate: step 4/5.</text>
</comment>